<dbReference type="Pfam" id="PF03692">
    <property type="entry name" value="CxxCxxCC"/>
    <property type="match status" value="1"/>
</dbReference>
<keyword evidence="2" id="KW-1185">Reference proteome</keyword>
<dbReference type="Proteomes" id="UP000494245">
    <property type="component" value="Unassembled WGS sequence"/>
</dbReference>
<evidence type="ECO:0008006" key="3">
    <source>
        <dbReference type="Google" id="ProtNLM"/>
    </source>
</evidence>
<dbReference type="EMBL" id="BLTE01000023">
    <property type="protein sequence ID" value="GFK95792.1"/>
    <property type="molecule type" value="Genomic_DNA"/>
</dbReference>
<dbReference type="PANTHER" id="PTHR35866:SF1">
    <property type="entry name" value="YKGJ FAMILY CYSTEINE CLUSTER PROTEIN"/>
    <property type="match status" value="1"/>
</dbReference>
<dbReference type="PANTHER" id="PTHR35866">
    <property type="entry name" value="PUTATIVE-RELATED"/>
    <property type="match status" value="1"/>
</dbReference>
<protein>
    <recommendedName>
        <fullName evidence="3">Fe-S oxidoreductase</fullName>
    </recommendedName>
</protein>
<evidence type="ECO:0000313" key="2">
    <source>
        <dbReference type="Proteomes" id="UP000494245"/>
    </source>
</evidence>
<dbReference type="InterPro" id="IPR005358">
    <property type="entry name" value="Puta_zinc/iron-chelating_dom"/>
</dbReference>
<accession>A0A6V8LTJ7</accession>
<organism evidence="1 2">
    <name type="scientific">Fundidesulfovibrio magnetotacticus</name>
    <dbReference type="NCBI Taxonomy" id="2730080"/>
    <lineage>
        <taxon>Bacteria</taxon>
        <taxon>Pseudomonadati</taxon>
        <taxon>Thermodesulfobacteriota</taxon>
        <taxon>Desulfovibrionia</taxon>
        <taxon>Desulfovibrionales</taxon>
        <taxon>Desulfovibrionaceae</taxon>
        <taxon>Fundidesulfovibrio</taxon>
    </lineage>
</organism>
<reference evidence="1 2" key="1">
    <citation type="submission" date="2020-04" db="EMBL/GenBank/DDBJ databases">
        <authorList>
            <consortium name="Desulfovibrio sp. FSS-1 genome sequencing consortium"/>
            <person name="Shimoshige H."/>
            <person name="Kobayashi H."/>
            <person name="Maekawa T."/>
        </authorList>
    </citation>
    <scope>NUCLEOTIDE SEQUENCE [LARGE SCALE GENOMIC DNA]</scope>
    <source>
        <strain evidence="1 2">SIID29052-01</strain>
    </source>
</reference>
<name>A0A6V8LTJ7_9BACT</name>
<dbReference type="AlphaFoldDB" id="A0A6V8LTJ7"/>
<sequence length="151" mass="16638">MEANNLAFDCRRCGHCCKGAGGIVLTGKDQQRLALHLDLPLDRFLADHTVRKGERVLLDVRDDGFCIFFQDGCGVHPSRPDICRAWPFFRGNLLDESSWELCLEYCAGINPSLPHEEFVRQGLATLREQGVGGCGDPDAPSALRLDGIAKP</sequence>
<gene>
    <name evidence="1" type="ORF">NNJEOMEG_03660</name>
</gene>
<dbReference type="RefSeq" id="WP_173086932.1">
    <property type="nucleotide sequence ID" value="NZ_BLTE01000023.1"/>
</dbReference>
<comment type="caution">
    <text evidence="1">The sequence shown here is derived from an EMBL/GenBank/DDBJ whole genome shotgun (WGS) entry which is preliminary data.</text>
</comment>
<evidence type="ECO:0000313" key="1">
    <source>
        <dbReference type="EMBL" id="GFK95792.1"/>
    </source>
</evidence>
<reference evidence="1 2" key="2">
    <citation type="submission" date="2020-05" db="EMBL/GenBank/DDBJ databases">
        <title>Draft genome sequence of Desulfovibrio sp. strainFSS-1.</title>
        <authorList>
            <person name="Shimoshige H."/>
            <person name="Kobayashi H."/>
            <person name="Maekawa T."/>
        </authorList>
    </citation>
    <scope>NUCLEOTIDE SEQUENCE [LARGE SCALE GENOMIC DNA]</scope>
    <source>
        <strain evidence="1 2">SIID29052-01</strain>
    </source>
</reference>
<proteinExistence type="predicted"/>